<accession>A0A9P0F9R3</accession>
<reference evidence="2" key="1">
    <citation type="submission" date="2021-12" db="EMBL/GenBank/DDBJ databases">
        <authorList>
            <person name="King R."/>
        </authorList>
    </citation>
    <scope>NUCLEOTIDE SEQUENCE</scope>
</reference>
<dbReference type="AlphaFoldDB" id="A0A9P0F9R3"/>
<dbReference type="PANTHER" id="PTHR33273">
    <property type="entry name" value="DOMAIN-CONTAINING PROTEIN, PUTATIVE-RELATED"/>
    <property type="match status" value="1"/>
</dbReference>
<dbReference type="EMBL" id="OU963870">
    <property type="protein sequence ID" value="CAH0395824.1"/>
    <property type="molecule type" value="Genomic_DNA"/>
</dbReference>
<protein>
    <recommendedName>
        <fullName evidence="1">Pre-C2HC domain-containing protein</fullName>
    </recommendedName>
</protein>
<gene>
    <name evidence="2" type="ORF">BEMITA_LOCUS13962</name>
</gene>
<dbReference type="Proteomes" id="UP001152759">
    <property type="component" value="Chromosome 9"/>
</dbReference>
<proteinExistence type="predicted"/>
<evidence type="ECO:0000313" key="3">
    <source>
        <dbReference type="Proteomes" id="UP001152759"/>
    </source>
</evidence>
<dbReference type="Pfam" id="PF07530">
    <property type="entry name" value="PRE_C2HC"/>
    <property type="match status" value="1"/>
</dbReference>
<feature type="domain" description="Pre-C2HC" evidence="1">
    <location>
        <begin position="60"/>
        <end position="123"/>
    </location>
</feature>
<evidence type="ECO:0000259" key="1">
    <source>
        <dbReference type="Pfam" id="PF07530"/>
    </source>
</evidence>
<keyword evidence="3" id="KW-1185">Reference proteome</keyword>
<evidence type="ECO:0000313" key="2">
    <source>
        <dbReference type="EMBL" id="CAH0395824.1"/>
    </source>
</evidence>
<name>A0A9P0F9R3_BEMTA</name>
<dbReference type="InterPro" id="IPR006579">
    <property type="entry name" value="Pre_C2HC_dom"/>
</dbReference>
<dbReference type="PANTHER" id="PTHR33273:SF2">
    <property type="entry name" value="ENDONUCLEASE_EXONUCLEASE_PHOSPHATASE DOMAIN-CONTAINING PROTEIN"/>
    <property type="match status" value="1"/>
</dbReference>
<sequence>MQIVNKSQVKVIVKNREEYNTLFNHFKSQNISFHTYQFKECKTIKRMIRGLPSDYLIDDIKTSLVSQGLSVINITQIRHFITKAPMPLFTLEIEASPVVAKKLEKINSINNLIVKFEFLKKSRVIAQCQNCMAYGHTKHYCHRQPRCVICGEFHAVDECNRKKESLLTLTPLVPTCALCGGQHLGNYRGCRVYKDIKKKRLSKFVNHKAIPPTNLTTSTKNLPKNAASYANALKGNSQPNKTNDNRNDAIQFYQAIDKRLNTLERLVSAQAEQISSLLSTISTLVQWQSQNSRRWENITI</sequence>
<organism evidence="2 3">
    <name type="scientific">Bemisia tabaci</name>
    <name type="common">Sweetpotato whitefly</name>
    <name type="synonym">Aleurodes tabaci</name>
    <dbReference type="NCBI Taxonomy" id="7038"/>
    <lineage>
        <taxon>Eukaryota</taxon>
        <taxon>Metazoa</taxon>
        <taxon>Ecdysozoa</taxon>
        <taxon>Arthropoda</taxon>
        <taxon>Hexapoda</taxon>
        <taxon>Insecta</taxon>
        <taxon>Pterygota</taxon>
        <taxon>Neoptera</taxon>
        <taxon>Paraneoptera</taxon>
        <taxon>Hemiptera</taxon>
        <taxon>Sternorrhyncha</taxon>
        <taxon>Aleyrodoidea</taxon>
        <taxon>Aleyrodidae</taxon>
        <taxon>Aleyrodinae</taxon>
        <taxon>Bemisia</taxon>
    </lineage>
</organism>